<dbReference type="OrthoDB" id="4310827at2"/>
<accession>A0A1V0U484</accession>
<dbReference type="AlphaFoldDB" id="A0A1V0U484"/>
<evidence type="ECO:0000313" key="2">
    <source>
        <dbReference type="EMBL" id="ARF59971.1"/>
    </source>
</evidence>
<reference evidence="2 3" key="1">
    <citation type="submission" date="2017-03" db="EMBL/GenBank/DDBJ databases">
        <title>Complete Genome Sequence of a natural compounds producer, Streptomyces violaceus S21.</title>
        <authorList>
            <person name="Zhong C."/>
            <person name="Zhao Z."/>
            <person name="Fu J."/>
            <person name="Zong G."/>
            <person name="Qin R."/>
            <person name="Cao G."/>
        </authorList>
    </citation>
    <scope>NUCLEOTIDE SEQUENCE [LARGE SCALE GENOMIC DNA]</scope>
    <source>
        <strain evidence="2 3">S21</strain>
    </source>
</reference>
<evidence type="ECO:0000256" key="1">
    <source>
        <dbReference type="SAM" id="SignalP"/>
    </source>
</evidence>
<keyword evidence="1" id="KW-0732">Signal</keyword>
<feature type="signal peptide" evidence="1">
    <location>
        <begin position="1"/>
        <end position="27"/>
    </location>
</feature>
<sequence>MRKLLLFPALATAALTYAVSLAPVASAEPNPVGCEKEYFCVFERPGQTGRVMVKTKGNWTGSVSGQSIFNNGIAHPGADHIQLTYAYQGHTYEKCVHYNPGPEEYKLDFAEGVRFTKATWRGECGPGE</sequence>
<protein>
    <recommendedName>
        <fullName evidence="4">Peptidase inhibitor family I36 protein</fullName>
    </recommendedName>
</protein>
<evidence type="ECO:0000313" key="3">
    <source>
        <dbReference type="Proteomes" id="UP000192445"/>
    </source>
</evidence>
<dbReference type="Proteomes" id="UP000192445">
    <property type="component" value="Chromosome"/>
</dbReference>
<name>A0A1V0U484_STRVN</name>
<proteinExistence type="predicted"/>
<feature type="chain" id="PRO_5010701890" description="Peptidase inhibitor family I36 protein" evidence="1">
    <location>
        <begin position="28"/>
        <end position="128"/>
    </location>
</feature>
<evidence type="ECO:0008006" key="4">
    <source>
        <dbReference type="Google" id="ProtNLM"/>
    </source>
</evidence>
<dbReference type="EMBL" id="CP020570">
    <property type="protein sequence ID" value="ARF59971.1"/>
    <property type="molecule type" value="Genomic_DNA"/>
</dbReference>
<dbReference type="KEGG" id="svu:B1H20_00175"/>
<gene>
    <name evidence="2" type="ORF">B1H20_00175</name>
</gene>
<organism evidence="2 3">
    <name type="scientific">Streptomyces violaceoruber</name>
    <dbReference type="NCBI Taxonomy" id="1935"/>
    <lineage>
        <taxon>Bacteria</taxon>
        <taxon>Bacillati</taxon>
        <taxon>Actinomycetota</taxon>
        <taxon>Actinomycetes</taxon>
        <taxon>Kitasatosporales</taxon>
        <taxon>Streptomycetaceae</taxon>
        <taxon>Streptomyces</taxon>
        <taxon>Streptomyces violaceoruber group</taxon>
    </lineage>
</organism>